<dbReference type="Pfam" id="PF12520">
    <property type="entry name" value="DUF3723"/>
    <property type="match status" value="1"/>
</dbReference>
<comment type="caution">
    <text evidence="2">The sequence shown here is derived from an EMBL/GenBank/DDBJ whole genome shotgun (WGS) entry which is preliminary data.</text>
</comment>
<dbReference type="InterPro" id="IPR022198">
    <property type="entry name" value="DUF3723"/>
</dbReference>
<accession>A0A9P3FKZ4</accession>
<feature type="compositionally biased region" description="Basic and acidic residues" evidence="1">
    <location>
        <begin position="619"/>
        <end position="637"/>
    </location>
</feature>
<feature type="compositionally biased region" description="Basic residues" evidence="1">
    <location>
        <begin position="638"/>
        <end position="650"/>
    </location>
</feature>
<feature type="compositionally biased region" description="Basic and acidic residues" evidence="1">
    <location>
        <begin position="783"/>
        <end position="800"/>
    </location>
</feature>
<reference evidence="2 3" key="1">
    <citation type="submission" date="2021-01" db="EMBL/GenBank/DDBJ databases">
        <title>Cercospora kikuchii MAFF 305040 whole genome shotgun sequence.</title>
        <authorList>
            <person name="Kashiwa T."/>
            <person name="Suzuki T."/>
        </authorList>
    </citation>
    <scope>NUCLEOTIDE SEQUENCE [LARGE SCALE GENOMIC DNA]</scope>
    <source>
        <strain evidence="2 3">MAFF 305040</strain>
    </source>
</reference>
<feature type="region of interest" description="Disordered" evidence="1">
    <location>
        <begin position="680"/>
        <end position="818"/>
    </location>
</feature>
<proteinExistence type="predicted"/>
<dbReference type="EMBL" id="BOLY01000008">
    <property type="protein sequence ID" value="GIZ48209.1"/>
    <property type="molecule type" value="Genomic_DNA"/>
</dbReference>
<dbReference type="Proteomes" id="UP000825890">
    <property type="component" value="Unassembled WGS sequence"/>
</dbReference>
<sequence length="818" mass="93676">MMAATDVILSELESHFEGYARMSLSSLEYGSARPIDERNVERLEAIFENGCDRTTPAHSVPVLVDQYLLHQMLLDADLNHSDLTLRSPPVLHLPPGPRLTCLHGRHRLLAAEEVFPASDQWWTVQFYRSSLSEAARKFLTEQTDNSQGYSDGDIFFHYRSHVKEKNFSAADRWLLRLSGSKYTNLRQLERSHRGTLIEAFDELLPFRALWADFSLGAFNQILPTRCFEEIQTYASAIKHTWTDILRTDLEPAQLDRDTVESFQLLCPKGCKDDAEKVSSLMDDRSIFQATKNQIVRRDLRSRLLQCPRILSLYSFHQDILFLEAGYNALKQLIIVPRQPRSHVQGQKGRKRGHAGHLRKSQAQQDFRSALEQHFFHERKFFSANYMELWMHALREYPDLAETRSNEPPKDDHLPHKKGARRDSARVGALALRAHNLGFQSTQISTLLASCPDRPVLDRPSARLPQLSSDWGDDRKLSRCNRPSRWVLARTRQYLFPKLVYQSRADAVMAQITPTYILYDIVRCFWSRIPPEHLEDPQRVKHGRISETLANPPSPIPVSHVLEGELPRSVHEAGPDAGPRQQALGAEHVGSDVQSSDVGHTANTPSGTRNTDAQGRNLRKSPEVQKSKKTTSRGDPRKASRKERRVTKGRVTKGDATKMLASRLKSRGSVAQYLLNRRRTQWPRDMSSQPGQFMDGALQDAPSNAHGEEHERRPQLERQPVQQEEGAQDSEYRRRSHDHDTSSYDETNDDLDAIIGDRGDRDEEDAERIRSEAAQVSEALGENDSQRRQTFERQHGTELLRRMPALTAFRPDQRDFVRR</sequence>
<evidence type="ECO:0000256" key="1">
    <source>
        <dbReference type="SAM" id="MobiDB-lite"/>
    </source>
</evidence>
<feature type="region of interest" description="Disordered" evidence="1">
    <location>
        <begin position="586"/>
        <end position="662"/>
    </location>
</feature>
<feature type="compositionally biased region" description="Polar residues" evidence="1">
    <location>
        <begin position="591"/>
        <end position="613"/>
    </location>
</feature>
<organism evidence="2 3">
    <name type="scientific">Cercospora kikuchii</name>
    <dbReference type="NCBI Taxonomy" id="84275"/>
    <lineage>
        <taxon>Eukaryota</taxon>
        <taxon>Fungi</taxon>
        <taxon>Dikarya</taxon>
        <taxon>Ascomycota</taxon>
        <taxon>Pezizomycotina</taxon>
        <taxon>Dothideomycetes</taxon>
        <taxon>Dothideomycetidae</taxon>
        <taxon>Mycosphaerellales</taxon>
        <taxon>Mycosphaerellaceae</taxon>
        <taxon>Cercospora</taxon>
    </lineage>
</organism>
<feature type="compositionally biased region" description="Basic residues" evidence="1">
    <location>
        <begin position="347"/>
        <end position="359"/>
    </location>
</feature>
<feature type="region of interest" description="Disordered" evidence="1">
    <location>
        <begin position="339"/>
        <end position="362"/>
    </location>
</feature>
<dbReference type="OrthoDB" id="5421195at2759"/>
<evidence type="ECO:0000313" key="3">
    <source>
        <dbReference type="Proteomes" id="UP000825890"/>
    </source>
</evidence>
<keyword evidence="3" id="KW-1185">Reference proteome</keyword>
<dbReference type="AlphaFoldDB" id="A0A9P3FKZ4"/>
<evidence type="ECO:0000313" key="2">
    <source>
        <dbReference type="EMBL" id="GIZ48209.1"/>
    </source>
</evidence>
<feature type="compositionally biased region" description="Basic and acidic residues" evidence="1">
    <location>
        <begin position="705"/>
        <end position="715"/>
    </location>
</feature>
<dbReference type="GeneID" id="68296854"/>
<feature type="region of interest" description="Disordered" evidence="1">
    <location>
        <begin position="401"/>
        <end position="421"/>
    </location>
</feature>
<feature type="compositionally biased region" description="Basic and acidic residues" evidence="1">
    <location>
        <begin position="729"/>
        <end position="741"/>
    </location>
</feature>
<dbReference type="RefSeq" id="XP_044662696.1">
    <property type="nucleotide sequence ID" value="XM_044806761.1"/>
</dbReference>
<protein>
    <submittedName>
        <fullName evidence="2">Uncharacterized protein</fullName>
    </submittedName>
</protein>
<feature type="compositionally biased region" description="Basic and acidic residues" evidence="1">
    <location>
        <begin position="754"/>
        <end position="770"/>
    </location>
</feature>
<name>A0A9P3FKZ4_9PEZI</name>
<gene>
    <name evidence="2" type="ORF">CKM354_001127900</name>
</gene>
<feature type="compositionally biased region" description="Basic and acidic residues" evidence="1">
    <location>
        <begin position="401"/>
        <end position="413"/>
    </location>
</feature>